<proteinExistence type="predicted"/>
<name>A0A2W5V0G8_9BACT</name>
<evidence type="ECO:0000313" key="2">
    <source>
        <dbReference type="Proteomes" id="UP000249061"/>
    </source>
</evidence>
<dbReference type="Proteomes" id="UP000249061">
    <property type="component" value="Unassembled WGS sequence"/>
</dbReference>
<dbReference type="Gene3D" id="3.10.540.10">
    <property type="entry name" value="duf1285 like domain"/>
    <property type="match status" value="1"/>
</dbReference>
<dbReference type="AlphaFoldDB" id="A0A2W5V0G8"/>
<dbReference type="EMBL" id="QFQP01000022">
    <property type="protein sequence ID" value="PZR09154.1"/>
    <property type="molecule type" value="Genomic_DNA"/>
</dbReference>
<evidence type="ECO:0000313" key="1">
    <source>
        <dbReference type="EMBL" id="PZR09154.1"/>
    </source>
</evidence>
<protein>
    <submittedName>
        <fullName evidence="1">DUF1285 domain-containing protein</fullName>
    </submittedName>
</protein>
<accession>A0A2W5V0G8</accession>
<comment type="caution">
    <text evidence="1">The sequence shown here is derived from an EMBL/GenBank/DDBJ whole genome shotgun (WGS) entry which is preliminary data.</text>
</comment>
<reference evidence="1 2" key="1">
    <citation type="submission" date="2017-08" db="EMBL/GenBank/DDBJ databases">
        <title>Infants hospitalized years apart are colonized by the same room-sourced microbial strains.</title>
        <authorList>
            <person name="Brooks B."/>
            <person name="Olm M.R."/>
            <person name="Firek B.A."/>
            <person name="Baker R."/>
            <person name="Thomas B.C."/>
            <person name="Morowitz M.J."/>
            <person name="Banfield J.F."/>
        </authorList>
    </citation>
    <scope>NUCLEOTIDE SEQUENCE [LARGE SCALE GENOMIC DNA]</scope>
    <source>
        <strain evidence="1">S2_003_000_R2_14</strain>
    </source>
</reference>
<organism evidence="1 2">
    <name type="scientific">Archangium gephyra</name>
    <dbReference type="NCBI Taxonomy" id="48"/>
    <lineage>
        <taxon>Bacteria</taxon>
        <taxon>Pseudomonadati</taxon>
        <taxon>Myxococcota</taxon>
        <taxon>Myxococcia</taxon>
        <taxon>Myxococcales</taxon>
        <taxon>Cystobacterineae</taxon>
        <taxon>Archangiaceae</taxon>
        <taxon>Archangium</taxon>
    </lineage>
</organism>
<gene>
    <name evidence="1" type="ORF">DI536_23260</name>
</gene>
<sequence>MANVRWHTREDSGLKLDRQQRWWHDDEPIEHPNIIEAFNRGLKVMDDGRYQLHFGKDWAYVQVEGCAFQVVAVDEAEGGKLSVRLSDRTGEWLDAASLELDEEGVATVKVKDGKARARFSRDAQYQLGQYLIEEGDGVVLVVANQKFPISTAG</sequence>